<protein>
    <recommendedName>
        <fullName evidence="5">SDR family oxidoreductase</fullName>
    </recommendedName>
</protein>
<gene>
    <name evidence="3" type="ORF">AYO28_07020</name>
</gene>
<proteinExistence type="inferred from homology"/>
<evidence type="ECO:0000313" key="4">
    <source>
        <dbReference type="Proteomes" id="UP000077752"/>
    </source>
</evidence>
<organism evidence="3 4">
    <name type="scientific">Pseudomonas putida</name>
    <name type="common">Arthrobacter siderocapsulatus</name>
    <dbReference type="NCBI Taxonomy" id="303"/>
    <lineage>
        <taxon>Bacteria</taxon>
        <taxon>Pseudomonadati</taxon>
        <taxon>Pseudomonadota</taxon>
        <taxon>Gammaproteobacteria</taxon>
        <taxon>Pseudomonadales</taxon>
        <taxon>Pseudomonadaceae</taxon>
        <taxon>Pseudomonas</taxon>
    </lineage>
</organism>
<dbReference type="EMBL" id="LUCV01000004">
    <property type="protein sequence ID" value="OAI94774.1"/>
    <property type="molecule type" value="Genomic_DNA"/>
</dbReference>
<comment type="caution">
    <text evidence="3">The sequence shown here is derived from an EMBL/GenBank/DDBJ whole genome shotgun (WGS) entry which is preliminary data.</text>
</comment>
<keyword evidence="2" id="KW-0560">Oxidoreductase</keyword>
<dbReference type="Pfam" id="PF13561">
    <property type="entry name" value="adh_short_C2"/>
    <property type="match status" value="1"/>
</dbReference>
<name>A0A177SV01_PSEPU</name>
<dbReference type="InterPro" id="IPR036291">
    <property type="entry name" value="NAD(P)-bd_dom_sf"/>
</dbReference>
<accession>A0A177SV01</accession>
<dbReference type="GO" id="GO:0016491">
    <property type="term" value="F:oxidoreductase activity"/>
    <property type="evidence" value="ECO:0007669"/>
    <property type="project" value="UniProtKB-KW"/>
</dbReference>
<dbReference type="AlphaFoldDB" id="A0A177SV01"/>
<evidence type="ECO:0000256" key="1">
    <source>
        <dbReference type="ARBA" id="ARBA00006484"/>
    </source>
</evidence>
<comment type="similarity">
    <text evidence="1">Belongs to the short-chain dehydrogenases/reductases (SDR) family.</text>
</comment>
<dbReference type="RefSeq" id="WP_064301346.1">
    <property type="nucleotide sequence ID" value="NZ_LUCV01000004.1"/>
</dbReference>
<evidence type="ECO:0000256" key="2">
    <source>
        <dbReference type="ARBA" id="ARBA00023002"/>
    </source>
</evidence>
<dbReference type="Gene3D" id="3.40.50.720">
    <property type="entry name" value="NAD(P)-binding Rossmann-like Domain"/>
    <property type="match status" value="1"/>
</dbReference>
<dbReference type="SUPFAM" id="SSF51735">
    <property type="entry name" value="NAD(P)-binding Rossmann-fold domains"/>
    <property type="match status" value="1"/>
</dbReference>
<evidence type="ECO:0008006" key="5">
    <source>
        <dbReference type="Google" id="ProtNLM"/>
    </source>
</evidence>
<dbReference type="InterPro" id="IPR002347">
    <property type="entry name" value="SDR_fam"/>
</dbReference>
<reference evidence="3 4" key="1">
    <citation type="submission" date="2016-03" db="EMBL/GenBank/DDBJ databases">
        <title>Draft Genome Assembly of Pseudomonas putida strain CBF10-2.</title>
        <authorList>
            <person name="Iyer R.S."/>
            <person name="Damania A."/>
        </authorList>
    </citation>
    <scope>NUCLEOTIDE SEQUENCE [LARGE SCALE GENOMIC DNA]</scope>
    <source>
        <strain evidence="3 4">CBF10-2</strain>
    </source>
</reference>
<sequence length="237" mass="24512">MKDWDCGVRPLAGHRVLLVTPGCPALAGLGDGLSGLGADCREVFAAEDCAALAPLEAAFARSEAELGGLDALVIAVGSALSREPRPLTGFSPEQWRDACLVPLRTTRQCLQAAWRTLAGRAARIVLLGPNLALTGASGLTALSALGEGQRGLMKSAARQWGGQGIQLNWLGLDARAFARELDAQALARSPEMGDPAPALGRTPDLSWGVAESLALLIGAHAFTGASLPVDGGFWMVP</sequence>
<dbReference type="Proteomes" id="UP000077752">
    <property type="component" value="Unassembled WGS sequence"/>
</dbReference>
<evidence type="ECO:0000313" key="3">
    <source>
        <dbReference type="EMBL" id="OAI94774.1"/>
    </source>
</evidence>
<dbReference type="PANTHER" id="PTHR24321:SF8">
    <property type="entry name" value="ESTRADIOL 17-BETA-DEHYDROGENASE 8-RELATED"/>
    <property type="match status" value="1"/>
</dbReference>
<dbReference type="PANTHER" id="PTHR24321">
    <property type="entry name" value="DEHYDROGENASES, SHORT CHAIN"/>
    <property type="match status" value="1"/>
</dbReference>